<sequence length="136" mass="15885">MPNVLGKLLLLSVVKKVTLFMIARTYGFPRLYRRIMEQNRRWLRGRPEARTWVRDRVQTLFRLPRTLAQRMQRKIREQEQTTKGLLLLLTAMHSTEGDLMAGAEMPSQEMGDGGLAQILWMRAPCSADRTQVLYPR</sequence>
<accession>A0AAV9IW70</accession>
<keyword evidence="2" id="KW-1185">Reference proteome</keyword>
<reference evidence="1 2" key="1">
    <citation type="submission" date="2022-07" db="EMBL/GenBank/DDBJ databases">
        <title>Genome-wide signatures of adaptation to extreme environments.</title>
        <authorList>
            <person name="Cho C.H."/>
            <person name="Yoon H.S."/>
        </authorList>
    </citation>
    <scope>NUCLEOTIDE SEQUENCE [LARGE SCALE GENOMIC DNA]</scope>
    <source>
        <strain evidence="1 2">DBV 063 E5</strain>
    </source>
</reference>
<organism evidence="1 2">
    <name type="scientific">Cyanidium caldarium</name>
    <name type="common">Red alga</name>
    <dbReference type="NCBI Taxonomy" id="2771"/>
    <lineage>
        <taxon>Eukaryota</taxon>
        <taxon>Rhodophyta</taxon>
        <taxon>Bangiophyceae</taxon>
        <taxon>Cyanidiales</taxon>
        <taxon>Cyanidiaceae</taxon>
        <taxon>Cyanidium</taxon>
    </lineage>
</organism>
<gene>
    <name evidence="1" type="ORF">CDCA_CDCA08G2381</name>
</gene>
<dbReference type="Proteomes" id="UP001301350">
    <property type="component" value="Unassembled WGS sequence"/>
</dbReference>
<protein>
    <submittedName>
        <fullName evidence="1">Uncharacterized protein</fullName>
    </submittedName>
</protein>
<comment type="caution">
    <text evidence="1">The sequence shown here is derived from an EMBL/GenBank/DDBJ whole genome shotgun (WGS) entry which is preliminary data.</text>
</comment>
<evidence type="ECO:0000313" key="1">
    <source>
        <dbReference type="EMBL" id="KAK4536356.1"/>
    </source>
</evidence>
<name>A0AAV9IW70_CYACA</name>
<evidence type="ECO:0000313" key="2">
    <source>
        <dbReference type="Proteomes" id="UP001301350"/>
    </source>
</evidence>
<dbReference type="EMBL" id="JANCYW010000008">
    <property type="protein sequence ID" value="KAK4536356.1"/>
    <property type="molecule type" value="Genomic_DNA"/>
</dbReference>
<dbReference type="AlphaFoldDB" id="A0AAV9IW70"/>
<proteinExistence type="predicted"/>